<keyword evidence="5" id="KW-0653">Protein transport</keyword>
<dbReference type="InterPro" id="IPR008152">
    <property type="entry name" value="Clathrin_a/b/g-adaptin_app_Ig"/>
</dbReference>
<evidence type="ECO:0000313" key="10">
    <source>
        <dbReference type="EMBL" id="KAK5602965.1"/>
    </source>
</evidence>
<evidence type="ECO:0000313" key="11">
    <source>
        <dbReference type="Proteomes" id="UP001311232"/>
    </source>
</evidence>
<evidence type="ECO:0000256" key="5">
    <source>
        <dbReference type="ARBA" id="ARBA00022927"/>
    </source>
</evidence>
<evidence type="ECO:0000256" key="8">
    <source>
        <dbReference type="SAM" id="MobiDB-lite"/>
    </source>
</evidence>
<evidence type="ECO:0000259" key="9">
    <source>
        <dbReference type="PROSITE" id="PS50180"/>
    </source>
</evidence>
<feature type="domain" description="GAE" evidence="9">
    <location>
        <begin position="94"/>
        <end position="207"/>
    </location>
</feature>
<dbReference type="Proteomes" id="UP001311232">
    <property type="component" value="Unassembled WGS sequence"/>
</dbReference>
<proteinExistence type="inferred from homology"/>
<evidence type="ECO:0000256" key="2">
    <source>
        <dbReference type="ARBA" id="ARBA00004555"/>
    </source>
</evidence>
<dbReference type="InterPro" id="IPR050840">
    <property type="entry name" value="Adaptor_Complx_Large_Subunit"/>
</dbReference>
<evidence type="ECO:0000256" key="3">
    <source>
        <dbReference type="ARBA" id="ARBA00006613"/>
    </source>
</evidence>
<dbReference type="GO" id="GO:0006886">
    <property type="term" value="P:intracellular protein transport"/>
    <property type="evidence" value="ECO:0007669"/>
    <property type="project" value="InterPro"/>
</dbReference>
<gene>
    <name evidence="10" type="ORF">CRENBAI_017276</name>
</gene>
<dbReference type="AlphaFoldDB" id="A0AAV9R4K3"/>
<dbReference type="Pfam" id="PF02883">
    <property type="entry name" value="Alpha_adaptinC2"/>
    <property type="match status" value="1"/>
</dbReference>
<dbReference type="Gene3D" id="2.60.40.1230">
    <property type="match status" value="1"/>
</dbReference>
<protein>
    <recommendedName>
        <fullName evidence="9">GAE domain-containing protein</fullName>
    </recommendedName>
</protein>
<sequence>MPVIQKNSLGQTNGEVSEETIKETQLAKVRQDETPQQPSGQVCDLLDLLGGSQEPLQPSSLLGDPALTQPTTALTSAGGDLLDLLGGLEPTPLTPAPSVTVYEKNGVTLTLSCEQQSESGLTITLTASNSTDSDISSFTLQAAVPKSVHLQMRSPSRDSLPARGAAKLTQLVVLNNPNKVNLKMRIRVSYTSQGSVIQDTVQVDSFPGLGAAGL</sequence>
<keyword evidence="6" id="KW-0333">Golgi apparatus</keyword>
<reference evidence="10 11" key="1">
    <citation type="submission" date="2021-06" db="EMBL/GenBank/DDBJ databases">
        <authorList>
            <person name="Palmer J.M."/>
        </authorList>
    </citation>
    <scope>NUCLEOTIDE SEQUENCE [LARGE SCALE GENOMIC DNA]</scope>
    <source>
        <strain evidence="10 11">MEX-2019</strain>
        <tissue evidence="10">Muscle</tissue>
    </source>
</reference>
<evidence type="ECO:0000256" key="1">
    <source>
        <dbReference type="ARBA" id="ARBA00004184"/>
    </source>
</evidence>
<evidence type="ECO:0000256" key="7">
    <source>
        <dbReference type="ARBA" id="ARBA00023136"/>
    </source>
</evidence>
<dbReference type="EMBL" id="JAHHUM010002597">
    <property type="protein sequence ID" value="KAK5602965.1"/>
    <property type="molecule type" value="Genomic_DNA"/>
</dbReference>
<dbReference type="PROSITE" id="PS50180">
    <property type="entry name" value="GAE"/>
    <property type="match status" value="1"/>
</dbReference>
<keyword evidence="11" id="KW-1185">Reference proteome</keyword>
<dbReference type="InterPro" id="IPR008153">
    <property type="entry name" value="GAE_dom"/>
</dbReference>
<dbReference type="PANTHER" id="PTHR22780">
    <property type="entry name" value="ADAPTIN, ALPHA/GAMMA/EPSILON"/>
    <property type="match status" value="1"/>
</dbReference>
<evidence type="ECO:0000256" key="4">
    <source>
        <dbReference type="ARBA" id="ARBA00022448"/>
    </source>
</evidence>
<dbReference type="GO" id="GO:0005794">
    <property type="term" value="C:Golgi apparatus"/>
    <property type="evidence" value="ECO:0007669"/>
    <property type="project" value="UniProtKB-SubCell"/>
</dbReference>
<dbReference type="GO" id="GO:0016192">
    <property type="term" value="P:vesicle-mediated transport"/>
    <property type="evidence" value="ECO:0007669"/>
    <property type="project" value="InterPro"/>
</dbReference>
<evidence type="ECO:0000256" key="6">
    <source>
        <dbReference type="ARBA" id="ARBA00023034"/>
    </source>
</evidence>
<comment type="caution">
    <text evidence="10">The sequence shown here is derived from an EMBL/GenBank/DDBJ whole genome shotgun (WGS) entry which is preliminary data.</text>
</comment>
<feature type="region of interest" description="Disordered" evidence="8">
    <location>
        <begin position="54"/>
        <end position="74"/>
    </location>
</feature>
<organism evidence="10 11">
    <name type="scientific">Crenichthys baileyi</name>
    <name type="common">White River springfish</name>
    <dbReference type="NCBI Taxonomy" id="28760"/>
    <lineage>
        <taxon>Eukaryota</taxon>
        <taxon>Metazoa</taxon>
        <taxon>Chordata</taxon>
        <taxon>Craniata</taxon>
        <taxon>Vertebrata</taxon>
        <taxon>Euteleostomi</taxon>
        <taxon>Actinopterygii</taxon>
        <taxon>Neopterygii</taxon>
        <taxon>Teleostei</taxon>
        <taxon>Neoteleostei</taxon>
        <taxon>Acanthomorphata</taxon>
        <taxon>Ovalentaria</taxon>
        <taxon>Atherinomorphae</taxon>
        <taxon>Cyprinodontiformes</taxon>
        <taxon>Goodeidae</taxon>
        <taxon>Crenichthys</taxon>
    </lineage>
</organism>
<accession>A0AAV9R4K3</accession>
<keyword evidence="7" id="KW-0472">Membrane</keyword>
<comment type="similarity">
    <text evidence="3">Belongs to the adaptor complexes large subunit family.</text>
</comment>
<dbReference type="SMART" id="SM00809">
    <property type="entry name" value="Alpha_adaptinC2"/>
    <property type="match status" value="1"/>
</dbReference>
<dbReference type="SUPFAM" id="SSF49348">
    <property type="entry name" value="Clathrin adaptor appendage domain"/>
    <property type="match status" value="1"/>
</dbReference>
<keyword evidence="4" id="KW-0813">Transport</keyword>
<comment type="subcellular location">
    <subcellularLocation>
        <location evidence="1">Endomembrane system</location>
        <topology evidence="1">Peripheral membrane protein</topology>
    </subcellularLocation>
    <subcellularLocation>
        <location evidence="2">Golgi apparatus</location>
    </subcellularLocation>
</comment>
<dbReference type="InterPro" id="IPR013041">
    <property type="entry name" value="Clathrin_app_Ig-like_sf"/>
</dbReference>
<name>A0AAV9R4K3_9TELE</name>